<keyword evidence="3" id="KW-1185">Reference proteome</keyword>
<protein>
    <submittedName>
        <fullName evidence="2">Toll/interleukin-1 receptor domain-containing protein</fullName>
    </submittedName>
</protein>
<reference evidence="2 3" key="1">
    <citation type="submission" date="2021-03" db="EMBL/GenBank/DDBJ databases">
        <authorList>
            <person name="Grouzdev D.S."/>
        </authorList>
    </citation>
    <scope>NUCLEOTIDE SEQUENCE [LARGE SCALE GENOMIC DNA]</scope>
    <source>
        <strain evidence="2 3">M50-1</strain>
    </source>
</reference>
<sequence length="213" mass="22935">MTQLFLIHSPQDAATGLQLRHALADRGYVIWADPSGSPHGREQVWQAGVRDSQSILVVWSATAAQAQPVITQIEHAQWLHKPLVVLALDGTSFPQALAKAPLVHSRAPFPDAVAHLLAHLPPGASNNASPKPSAPFGTAIKAQNAAVNHIFGVRCAKGHVTYFDKQVVCRAGGTIVRLTELRDGKNFDALRLRCGTSGCSEWVVVEVDCEGYR</sequence>
<dbReference type="InterPro" id="IPR035897">
    <property type="entry name" value="Toll_tir_struct_dom_sf"/>
</dbReference>
<dbReference type="RefSeq" id="WP_167857346.1">
    <property type="nucleotide sequence ID" value="NZ_SIJK02000016.1"/>
</dbReference>
<dbReference type="Proteomes" id="UP001193081">
    <property type="component" value="Unassembled WGS sequence"/>
</dbReference>
<accession>A0ABS4DG56</accession>
<proteinExistence type="predicted"/>
<dbReference type="EMBL" id="SIJK02000016">
    <property type="protein sequence ID" value="MBP1466202.1"/>
    <property type="molecule type" value="Genomic_DNA"/>
</dbReference>
<evidence type="ECO:0000313" key="1">
    <source>
        <dbReference type="EMBL" id="MBP1466202.1"/>
    </source>
</evidence>
<evidence type="ECO:0000313" key="2">
    <source>
        <dbReference type="EMBL" id="MBP1468427.1"/>
    </source>
</evidence>
<gene>
    <name evidence="1" type="ORF">EYB53_010840</name>
    <name evidence="2" type="ORF">EYB53_022130</name>
</gene>
<dbReference type="SUPFAM" id="SSF52200">
    <property type="entry name" value="Toll/Interleukin receptor TIR domain"/>
    <property type="match status" value="1"/>
</dbReference>
<evidence type="ECO:0000313" key="3">
    <source>
        <dbReference type="Proteomes" id="UP001193081"/>
    </source>
</evidence>
<name>A0ABS4DG56_9CHLR</name>
<dbReference type="EMBL" id="SIJK02000069">
    <property type="protein sequence ID" value="MBP1468427.1"/>
    <property type="molecule type" value="Genomic_DNA"/>
</dbReference>
<keyword evidence="2" id="KW-0675">Receptor</keyword>
<organism evidence="2 3">
    <name type="scientific">Candidatus Chloroploca mongolica</name>
    <dbReference type="NCBI Taxonomy" id="2528176"/>
    <lineage>
        <taxon>Bacteria</taxon>
        <taxon>Bacillati</taxon>
        <taxon>Chloroflexota</taxon>
        <taxon>Chloroflexia</taxon>
        <taxon>Chloroflexales</taxon>
        <taxon>Chloroflexineae</taxon>
        <taxon>Oscillochloridaceae</taxon>
        <taxon>Candidatus Chloroploca</taxon>
    </lineage>
</organism>
<comment type="caution">
    <text evidence="2">The sequence shown here is derived from an EMBL/GenBank/DDBJ whole genome shotgun (WGS) entry which is preliminary data.</text>
</comment>